<dbReference type="EMBL" id="HBHW01004220">
    <property type="protein sequence ID" value="CAE0035124.1"/>
    <property type="molecule type" value="Transcribed_RNA"/>
</dbReference>
<evidence type="ECO:0000313" key="4">
    <source>
        <dbReference type="EMBL" id="CAE0035126.1"/>
    </source>
</evidence>
<feature type="compositionally biased region" description="Basic and acidic residues" evidence="1">
    <location>
        <begin position="230"/>
        <end position="240"/>
    </location>
</feature>
<dbReference type="EMBL" id="HBHW01004222">
    <property type="protein sequence ID" value="CAE0035126.1"/>
    <property type="molecule type" value="Transcribed_RNA"/>
</dbReference>
<feature type="region of interest" description="Disordered" evidence="1">
    <location>
        <begin position="304"/>
        <end position="331"/>
    </location>
</feature>
<dbReference type="InterPro" id="IPR004147">
    <property type="entry name" value="ABC1_dom"/>
</dbReference>
<feature type="domain" description="ABC1 atypical kinase-like" evidence="2">
    <location>
        <begin position="421"/>
        <end position="484"/>
    </location>
</feature>
<sequence length="497" mass="53456">MLRFGVDVFRIANGAAAVLRSQVEYLAGKSGVVSSVSGRYEKLTKARDEGSDVLRKAAGSFSGAAERFRNEGAEFGQAVENNLKAAYVDLKRSSGKGAEILEDSLRVVSNTTETLQREGLKRATEFGRSIEKDLAAGHHELSKSNEKGEKPLKESLRTVAKTADKIEKDATAGYKELEKSAAQGAKVAKDSLHTLSNTVEKVQRHGSESIAEFGASVDKNVHAGSQALRESSDQARKLVEDTLQPQSQKSSKMHAEGIEKHLDMKKPVEAPVKEGQKKSYSTAVARDFTASPEPLLRSGVELKHSLDAENSPSRTESNTGHATRRVASAASVPASSISRAVGFGTLGVRLAAGAASEMTKRLFRGSENLPSGGVILTEANANRIASSLSRMRGAALKLGQMISIQDQNLLPKELVRALETVRQNADYMPMSQLNKVMTSELGENWRDKFGEFNETPIAAASIGQVHKGKTLDGVDIAVKVQYPGSSLKSLLARRARD</sequence>
<dbReference type="Pfam" id="PF03109">
    <property type="entry name" value="ABC1"/>
    <property type="match status" value="1"/>
</dbReference>
<dbReference type="GO" id="GO:0006744">
    <property type="term" value="P:ubiquinone biosynthetic process"/>
    <property type="evidence" value="ECO:0007669"/>
    <property type="project" value="TreeGrafter"/>
</dbReference>
<gene>
    <name evidence="3" type="ORF">RMAR00112_LOCUS3070</name>
    <name evidence="4" type="ORF">RMAR00112_LOCUS3072</name>
</gene>
<protein>
    <recommendedName>
        <fullName evidence="2">ABC1 atypical kinase-like domain-containing protein</fullName>
    </recommendedName>
</protein>
<accession>A0A7S2ZBX9</accession>
<dbReference type="InterPro" id="IPR051409">
    <property type="entry name" value="Atypical_kinase_ADCK"/>
</dbReference>
<evidence type="ECO:0000313" key="3">
    <source>
        <dbReference type="EMBL" id="CAE0035124.1"/>
    </source>
</evidence>
<proteinExistence type="predicted"/>
<organism evidence="3">
    <name type="scientific">Rhodosorus marinus</name>
    <dbReference type="NCBI Taxonomy" id="101924"/>
    <lineage>
        <taxon>Eukaryota</taxon>
        <taxon>Rhodophyta</taxon>
        <taxon>Stylonematophyceae</taxon>
        <taxon>Stylonematales</taxon>
        <taxon>Stylonemataceae</taxon>
        <taxon>Rhodosorus</taxon>
    </lineage>
</organism>
<feature type="region of interest" description="Disordered" evidence="1">
    <location>
        <begin position="226"/>
        <end position="255"/>
    </location>
</feature>
<dbReference type="PANTHER" id="PTHR43851:SF3">
    <property type="entry name" value="COENZYME Q8"/>
    <property type="match status" value="1"/>
</dbReference>
<reference evidence="3" key="1">
    <citation type="submission" date="2021-01" db="EMBL/GenBank/DDBJ databases">
        <authorList>
            <person name="Corre E."/>
            <person name="Pelletier E."/>
            <person name="Niang G."/>
            <person name="Scheremetjew M."/>
            <person name="Finn R."/>
            <person name="Kale V."/>
            <person name="Holt S."/>
            <person name="Cochrane G."/>
            <person name="Meng A."/>
            <person name="Brown T."/>
            <person name="Cohen L."/>
        </authorList>
    </citation>
    <scope>NUCLEOTIDE SEQUENCE</scope>
    <source>
        <strain evidence="3">CCMP 769</strain>
    </source>
</reference>
<dbReference type="AlphaFoldDB" id="A0A7S2ZBX9"/>
<evidence type="ECO:0000259" key="2">
    <source>
        <dbReference type="Pfam" id="PF03109"/>
    </source>
</evidence>
<evidence type="ECO:0000256" key="1">
    <source>
        <dbReference type="SAM" id="MobiDB-lite"/>
    </source>
</evidence>
<name>A0A7S2ZBX9_9RHOD</name>
<feature type="compositionally biased region" description="Polar residues" evidence="1">
    <location>
        <begin position="308"/>
        <end position="321"/>
    </location>
</feature>
<dbReference type="PANTHER" id="PTHR43851">
    <property type="match status" value="1"/>
</dbReference>